<feature type="transmembrane region" description="Helical" evidence="5">
    <location>
        <begin position="125"/>
        <end position="144"/>
    </location>
</feature>
<feature type="domain" description="G-protein coupled receptors family 2 profile 2" evidence="6">
    <location>
        <begin position="13"/>
        <end position="255"/>
    </location>
</feature>
<evidence type="ECO:0000313" key="8">
    <source>
        <dbReference type="Proteomes" id="UP001479436"/>
    </source>
</evidence>
<sequence length="255" mass="29432">MEESIPPLRKEQIELLLTVNVSINVVSLLCSLFAILVLFILRPYARGQTNQVSIRLLAYIAIMDTMYSVFQIVSYTLASDTFLCSFSVWGLIYFTLVSVFLRLAVVINIQLAVVKSTKNASITELHYLLVATISPLLLSIAPVSTNLFGRTAHKDICWFRDDGKYTNFLWQWFFYYMWVVLGVLYSIISILLIVRYLRKQKSEIQEDIEAAFSRNRLECNPFPQPHSTDLIKQTIYRTCWYPIIPIISQSFVMAL</sequence>
<evidence type="ECO:0000256" key="1">
    <source>
        <dbReference type="ARBA" id="ARBA00004141"/>
    </source>
</evidence>
<feature type="transmembrane region" description="Helical" evidence="5">
    <location>
        <begin position="90"/>
        <end position="113"/>
    </location>
</feature>
<comment type="subcellular location">
    <subcellularLocation>
        <location evidence="1">Membrane</location>
        <topology evidence="1">Multi-pass membrane protein</topology>
    </subcellularLocation>
</comment>
<evidence type="ECO:0000259" key="6">
    <source>
        <dbReference type="PROSITE" id="PS50261"/>
    </source>
</evidence>
<evidence type="ECO:0000256" key="3">
    <source>
        <dbReference type="ARBA" id="ARBA00022989"/>
    </source>
</evidence>
<accession>A0ABR2X0B7</accession>
<dbReference type="PANTHER" id="PTHR23112:SF0">
    <property type="entry name" value="TRANSMEMBRANE PROTEIN 116"/>
    <property type="match status" value="1"/>
</dbReference>
<dbReference type="SUPFAM" id="SSF81321">
    <property type="entry name" value="Family A G protein-coupled receptor-like"/>
    <property type="match status" value="1"/>
</dbReference>
<reference evidence="7 8" key="1">
    <citation type="submission" date="2023-04" db="EMBL/GenBank/DDBJ databases">
        <title>Genome of Basidiobolus ranarum AG-B5.</title>
        <authorList>
            <person name="Stajich J.E."/>
            <person name="Carter-House D."/>
            <person name="Gryganskyi A."/>
        </authorList>
    </citation>
    <scope>NUCLEOTIDE SEQUENCE [LARGE SCALE GENOMIC DNA]</scope>
    <source>
        <strain evidence="7 8">AG-B5</strain>
    </source>
</reference>
<dbReference type="Gene3D" id="1.20.1070.10">
    <property type="entry name" value="Rhodopsin 7-helix transmembrane proteins"/>
    <property type="match status" value="1"/>
</dbReference>
<dbReference type="PROSITE" id="PS50261">
    <property type="entry name" value="G_PROTEIN_RECEP_F2_4"/>
    <property type="match status" value="1"/>
</dbReference>
<proteinExistence type="predicted"/>
<name>A0ABR2X0B7_9FUNG</name>
<keyword evidence="3 5" id="KW-1133">Transmembrane helix</keyword>
<organism evidence="7 8">
    <name type="scientific">Basidiobolus ranarum</name>
    <dbReference type="NCBI Taxonomy" id="34480"/>
    <lineage>
        <taxon>Eukaryota</taxon>
        <taxon>Fungi</taxon>
        <taxon>Fungi incertae sedis</taxon>
        <taxon>Zoopagomycota</taxon>
        <taxon>Entomophthoromycotina</taxon>
        <taxon>Basidiobolomycetes</taxon>
        <taxon>Basidiobolales</taxon>
        <taxon>Basidiobolaceae</taxon>
        <taxon>Basidiobolus</taxon>
    </lineage>
</organism>
<protein>
    <recommendedName>
        <fullName evidence="6">G-protein coupled receptors family 2 profile 2 domain-containing protein</fullName>
    </recommendedName>
</protein>
<evidence type="ECO:0000256" key="2">
    <source>
        <dbReference type="ARBA" id="ARBA00022692"/>
    </source>
</evidence>
<evidence type="ECO:0000256" key="5">
    <source>
        <dbReference type="SAM" id="Phobius"/>
    </source>
</evidence>
<feature type="transmembrane region" description="Helical" evidence="5">
    <location>
        <begin position="56"/>
        <end position="78"/>
    </location>
</feature>
<gene>
    <name evidence="7" type="ORF">K7432_003143</name>
</gene>
<dbReference type="InterPro" id="IPR017981">
    <property type="entry name" value="GPCR_2-like_7TM"/>
</dbReference>
<feature type="transmembrane region" description="Helical" evidence="5">
    <location>
        <begin position="25"/>
        <end position="44"/>
    </location>
</feature>
<dbReference type="Proteomes" id="UP001479436">
    <property type="component" value="Unassembled WGS sequence"/>
</dbReference>
<dbReference type="EMBL" id="JASJQH010000092">
    <property type="protein sequence ID" value="KAK9767220.1"/>
    <property type="molecule type" value="Genomic_DNA"/>
</dbReference>
<comment type="caution">
    <text evidence="7">The sequence shown here is derived from an EMBL/GenBank/DDBJ whole genome shotgun (WGS) entry which is preliminary data.</text>
</comment>
<keyword evidence="2 5" id="KW-0812">Transmembrane</keyword>
<dbReference type="PANTHER" id="PTHR23112">
    <property type="entry name" value="G PROTEIN-COUPLED RECEPTOR 157-RELATED"/>
    <property type="match status" value="1"/>
</dbReference>
<keyword evidence="4 5" id="KW-0472">Membrane</keyword>
<evidence type="ECO:0000256" key="4">
    <source>
        <dbReference type="ARBA" id="ARBA00023136"/>
    </source>
</evidence>
<keyword evidence="8" id="KW-1185">Reference proteome</keyword>
<evidence type="ECO:0000313" key="7">
    <source>
        <dbReference type="EMBL" id="KAK9767220.1"/>
    </source>
</evidence>
<feature type="transmembrane region" description="Helical" evidence="5">
    <location>
        <begin position="173"/>
        <end position="194"/>
    </location>
</feature>